<proteinExistence type="predicted"/>
<dbReference type="Proteomes" id="UP000295146">
    <property type="component" value="Unassembled WGS sequence"/>
</dbReference>
<evidence type="ECO:0000313" key="3">
    <source>
        <dbReference type="Proteomes" id="UP000295146"/>
    </source>
</evidence>
<protein>
    <submittedName>
        <fullName evidence="2">Flp pilus assembly pilin Flp</fullName>
    </submittedName>
</protein>
<keyword evidence="3" id="KW-1185">Reference proteome</keyword>
<organism evidence="2 3">
    <name type="scientific">Kribbella pratensis</name>
    <dbReference type="NCBI Taxonomy" id="2512112"/>
    <lineage>
        <taxon>Bacteria</taxon>
        <taxon>Bacillati</taxon>
        <taxon>Actinomycetota</taxon>
        <taxon>Actinomycetes</taxon>
        <taxon>Propionibacteriales</taxon>
        <taxon>Kribbellaceae</taxon>
        <taxon>Kribbella</taxon>
    </lineage>
</organism>
<feature type="transmembrane region" description="Helical" evidence="1">
    <location>
        <begin position="21"/>
        <end position="52"/>
    </location>
</feature>
<evidence type="ECO:0000256" key="1">
    <source>
        <dbReference type="SAM" id="Phobius"/>
    </source>
</evidence>
<keyword evidence="1" id="KW-0472">Membrane</keyword>
<gene>
    <name evidence="2" type="ORF">EV653_6687</name>
</gene>
<keyword evidence="1" id="KW-1133">Transmembrane helix</keyword>
<name>A0A4R8BYH1_9ACTN</name>
<dbReference type="RefSeq" id="WP_202871931.1">
    <property type="nucleotide sequence ID" value="NZ_SODP01000003.1"/>
</dbReference>
<comment type="caution">
    <text evidence="2">The sequence shown here is derived from an EMBL/GenBank/DDBJ whole genome shotgun (WGS) entry which is preliminary data.</text>
</comment>
<reference evidence="2 3" key="1">
    <citation type="submission" date="2019-03" db="EMBL/GenBank/DDBJ databases">
        <title>Genomic Encyclopedia of Type Strains, Phase III (KMG-III): the genomes of soil and plant-associated and newly described type strains.</title>
        <authorList>
            <person name="Whitman W."/>
        </authorList>
    </citation>
    <scope>NUCLEOTIDE SEQUENCE [LARGE SCALE GENOMIC DNA]</scope>
    <source>
        <strain evidence="2 3">VKM Ac-2573</strain>
    </source>
</reference>
<dbReference type="EMBL" id="SODP01000003">
    <property type="protein sequence ID" value="TDW66656.1"/>
    <property type="molecule type" value="Genomic_DNA"/>
</dbReference>
<dbReference type="AlphaFoldDB" id="A0A4R8BYH1"/>
<sequence length="55" mass="5825">MRTPEILRRLVHDDRGANLIEYGLIATLLALVVVPTLILLGPAVAALFAGVIGAF</sequence>
<evidence type="ECO:0000313" key="2">
    <source>
        <dbReference type="EMBL" id="TDW66656.1"/>
    </source>
</evidence>
<accession>A0A4R8BYH1</accession>
<keyword evidence="1" id="KW-0812">Transmembrane</keyword>